<dbReference type="GO" id="GO:0016627">
    <property type="term" value="F:oxidoreductase activity, acting on the CH-CH group of donors"/>
    <property type="evidence" value="ECO:0007669"/>
    <property type="project" value="InterPro"/>
</dbReference>
<evidence type="ECO:0000313" key="2">
    <source>
        <dbReference type="EMBL" id="PBK79078.1"/>
    </source>
</evidence>
<organism evidence="2 3">
    <name type="scientific">Armillaria gallica</name>
    <name type="common">Bulbous honey fungus</name>
    <name type="synonym">Armillaria bulbosa</name>
    <dbReference type="NCBI Taxonomy" id="47427"/>
    <lineage>
        <taxon>Eukaryota</taxon>
        <taxon>Fungi</taxon>
        <taxon>Dikarya</taxon>
        <taxon>Basidiomycota</taxon>
        <taxon>Agaricomycotina</taxon>
        <taxon>Agaricomycetes</taxon>
        <taxon>Agaricomycetidae</taxon>
        <taxon>Agaricales</taxon>
        <taxon>Marasmiineae</taxon>
        <taxon>Physalacriaceae</taxon>
        <taxon>Armillaria</taxon>
    </lineage>
</organism>
<dbReference type="Proteomes" id="UP000217790">
    <property type="component" value="Unassembled WGS sequence"/>
</dbReference>
<dbReference type="STRING" id="47427.A0A2H3CL12"/>
<feature type="signal peptide" evidence="1">
    <location>
        <begin position="1"/>
        <end position="28"/>
    </location>
</feature>
<evidence type="ECO:0000313" key="3">
    <source>
        <dbReference type="Proteomes" id="UP000217790"/>
    </source>
</evidence>
<protein>
    <recommendedName>
        <fullName evidence="4">Reverse transcriptase domain-containing protein</fullName>
    </recommendedName>
</protein>
<dbReference type="InParanoid" id="A0A2H3CL12"/>
<dbReference type="Gene3D" id="1.20.140.10">
    <property type="entry name" value="Butyryl-CoA Dehydrogenase, subunit A, domain 3"/>
    <property type="match status" value="1"/>
</dbReference>
<dbReference type="SUPFAM" id="SSF47203">
    <property type="entry name" value="Acyl-CoA dehydrogenase C-terminal domain-like"/>
    <property type="match status" value="1"/>
</dbReference>
<keyword evidence="1" id="KW-0732">Signal</keyword>
<dbReference type="AlphaFoldDB" id="A0A2H3CL12"/>
<dbReference type="OMA" id="GSLWHIG"/>
<accession>A0A2H3CL12</accession>
<sequence>MSGSLWHIGVRAISLSAIAITCLKVSSSTVYRYSLCRHVGAPRTVPIISFRTQQIPIFTAVAQAYVLEALLKPCIQDFMDDSVGFQTRHAVATIFKAVVIEPVLRMHYDLSARCGVQGLFGYNQVISFFVRVILCLCHVSFTLI</sequence>
<dbReference type="InterPro" id="IPR036250">
    <property type="entry name" value="AcylCo_DH-like_C"/>
</dbReference>
<feature type="chain" id="PRO_5013594719" description="Reverse transcriptase domain-containing protein" evidence="1">
    <location>
        <begin position="29"/>
        <end position="144"/>
    </location>
</feature>
<keyword evidence="3" id="KW-1185">Reference proteome</keyword>
<evidence type="ECO:0008006" key="4">
    <source>
        <dbReference type="Google" id="ProtNLM"/>
    </source>
</evidence>
<evidence type="ECO:0000256" key="1">
    <source>
        <dbReference type="SAM" id="SignalP"/>
    </source>
</evidence>
<name>A0A2H3CL12_ARMGA</name>
<dbReference type="EMBL" id="KZ293832">
    <property type="protein sequence ID" value="PBK79078.1"/>
    <property type="molecule type" value="Genomic_DNA"/>
</dbReference>
<proteinExistence type="predicted"/>
<gene>
    <name evidence="2" type="ORF">ARMGADRAFT_217609</name>
</gene>
<dbReference type="OrthoDB" id="538336at2759"/>
<reference evidence="3" key="1">
    <citation type="journal article" date="2017" name="Nat. Ecol. Evol.">
        <title>Genome expansion and lineage-specific genetic innovations in the forest pathogenic fungi Armillaria.</title>
        <authorList>
            <person name="Sipos G."/>
            <person name="Prasanna A.N."/>
            <person name="Walter M.C."/>
            <person name="O'Connor E."/>
            <person name="Balint B."/>
            <person name="Krizsan K."/>
            <person name="Kiss B."/>
            <person name="Hess J."/>
            <person name="Varga T."/>
            <person name="Slot J."/>
            <person name="Riley R."/>
            <person name="Boka B."/>
            <person name="Rigling D."/>
            <person name="Barry K."/>
            <person name="Lee J."/>
            <person name="Mihaltcheva S."/>
            <person name="LaButti K."/>
            <person name="Lipzen A."/>
            <person name="Waldron R."/>
            <person name="Moloney N.M."/>
            <person name="Sperisen C."/>
            <person name="Kredics L."/>
            <person name="Vagvoelgyi C."/>
            <person name="Patrignani A."/>
            <person name="Fitzpatrick D."/>
            <person name="Nagy I."/>
            <person name="Doyle S."/>
            <person name="Anderson J.B."/>
            <person name="Grigoriev I.V."/>
            <person name="Gueldener U."/>
            <person name="Muensterkoetter M."/>
            <person name="Nagy L.G."/>
        </authorList>
    </citation>
    <scope>NUCLEOTIDE SEQUENCE [LARGE SCALE GENOMIC DNA]</scope>
    <source>
        <strain evidence="3">Ar21-2</strain>
    </source>
</reference>